<feature type="region of interest" description="Disordered" evidence="1">
    <location>
        <begin position="86"/>
        <end position="111"/>
    </location>
</feature>
<dbReference type="InterPro" id="IPR001466">
    <property type="entry name" value="Beta-lactam-related"/>
</dbReference>
<gene>
    <name evidence="4" type="ORF">SYYSPA8_01490</name>
</gene>
<proteinExistence type="predicted"/>
<dbReference type="GO" id="GO:0016787">
    <property type="term" value="F:hydrolase activity"/>
    <property type="evidence" value="ECO:0007669"/>
    <property type="project" value="UniProtKB-KW"/>
</dbReference>
<dbReference type="PANTHER" id="PTHR46825:SF7">
    <property type="entry name" value="D-ALANYL-D-ALANINE CARBOXYPEPTIDASE"/>
    <property type="match status" value="1"/>
</dbReference>
<feature type="chain" id="PRO_5045947045" evidence="2">
    <location>
        <begin position="39"/>
        <end position="408"/>
    </location>
</feature>
<dbReference type="InterPro" id="IPR012338">
    <property type="entry name" value="Beta-lactam/transpept-like"/>
</dbReference>
<feature type="signal peptide" evidence="2">
    <location>
        <begin position="1"/>
        <end position="38"/>
    </location>
</feature>
<protein>
    <submittedName>
        <fullName evidence="4">Serine hydrolase</fullName>
    </submittedName>
</protein>
<evidence type="ECO:0000259" key="3">
    <source>
        <dbReference type="Pfam" id="PF00144"/>
    </source>
</evidence>
<organism evidence="4 5">
    <name type="scientific">Streptomyces yaizuensis</name>
    <dbReference type="NCBI Taxonomy" id="2989713"/>
    <lineage>
        <taxon>Bacteria</taxon>
        <taxon>Bacillati</taxon>
        <taxon>Actinomycetota</taxon>
        <taxon>Actinomycetes</taxon>
        <taxon>Kitasatosporales</taxon>
        <taxon>Streptomycetaceae</taxon>
        <taxon>Streptomyces</taxon>
    </lineage>
</organism>
<dbReference type="InterPro" id="IPR050491">
    <property type="entry name" value="AmpC-like"/>
</dbReference>
<dbReference type="Gene3D" id="3.40.710.10">
    <property type="entry name" value="DD-peptidase/beta-lactamase superfamily"/>
    <property type="match status" value="1"/>
</dbReference>
<name>A0ABQ5NRM0_9ACTN</name>
<accession>A0ABQ5NRM0</accession>
<keyword evidence="5" id="KW-1185">Reference proteome</keyword>
<evidence type="ECO:0000313" key="4">
    <source>
        <dbReference type="EMBL" id="GLF92917.1"/>
    </source>
</evidence>
<dbReference type="Pfam" id="PF00144">
    <property type="entry name" value="Beta-lactamase"/>
    <property type="match status" value="1"/>
</dbReference>
<dbReference type="EMBL" id="BSBI01000001">
    <property type="protein sequence ID" value="GLF92917.1"/>
    <property type="molecule type" value="Genomic_DNA"/>
</dbReference>
<evidence type="ECO:0000256" key="2">
    <source>
        <dbReference type="SAM" id="SignalP"/>
    </source>
</evidence>
<keyword evidence="4" id="KW-0378">Hydrolase</keyword>
<dbReference type="SUPFAM" id="SSF56601">
    <property type="entry name" value="beta-lactamase/transpeptidase-like"/>
    <property type="match status" value="1"/>
</dbReference>
<keyword evidence="2" id="KW-0732">Signal</keyword>
<comment type="caution">
    <text evidence="4">The sequence shown here is derived from an EMBL/GenBank/DDBJ whole genome shotgun (WGS) entry which is preliminary data.</text>
</comment>
<sequence>MTQIPKSAPDTRRRRSGSARRAVALGVVAAATATAALAAPALATGTEPESRKAGFGRAELQRGLDDIVRADGVVGVQATLVQGAGRTYARSGTAERGTDRPMPHQGSFRMGSNTKTFVATVVLQLVAEGRMGLDDSVEHHLPGVVGGNGHDGRKITVRQLLQHTSGLPDYDGHLPGVVDEEKFQQHRYDTYRPAQLVALGLSEKPLFAPGEGFSYSNTGYILTGMIIKKVTGQHWSQEVRERIIEPLGLKHTFSPGARTGLPGPHSKAYQQFKPGGALIDSTEVNMSWGDSAGDLVTTSNDLARFWQGLLGGKLLGKRQLAQMRTTVPAPDESLPMTERSGLGIFWRELSCGGGYWGHGGSTLGHLNANGFTGKGGRGAIVMRNSNLAFADRDIRADKLVDAALCDGR</sequence>
<evidence type="ECO:0000256" key="1">
    <source>
        <dbReference type="SAM" id="MobiDB-lite"/>
    </source>
</evidence>
<feature type="domain" description="Beta-lactamase-related" evidence="3">
    <location>
        <begin position="67"/>
        <end position="400"/>
    </location>
</feature>
<dbReference type="PANTHER" id="PTHR46825">
    <property type="entry name" value="D-ALANYL-D-ALANINE-CARBOXYPEPTIDASE/ENDOPEPTIDASE AMPH"/>
    <property type="match status" value="1"/>
</dbReference>
<dbReference type="RefSeq" id="WP_323445035.1">
    <property type="nucleotide sequence ID" value="NZ_BSBI01000001.1"/>
</dbReference>
<dbReference type="Proteomes" id="UP001291653">
    <property type="component" value="Unassembled WGS sequence"/>
</dbReference>
<reference evidence="4 5" key="1">
    <citation type="submission" date="2022-10" db="EMBL/GenBank/DDBJ databases">
        <title>Draft genome sequence of Streptomyces sp. YSPA8.</title>
        <authorList>
            <person name="Moriuchi R."/>
            <person name="Dohra H."/>
            <person name="Yamamura H."/>
            <person name="Kodani S."/>
        </authorList>
    </citation>
    <scope>NUCLEOTIDE SEQUENCE [LARGE SCALE GENOMIC DNA]</scope>
    <source>
        <strain evidence="4 5">YSPA8</strain>
    </source>
</reference>
<evidence type="ECO:0000313" key="5">
    <source>
        <dbReference type="Proteomes" id="UP001291653"/>
    </source>
</evidence>